<proteinExistence type="predicted"/>
<name>A0A242M7W1_CABSO</name>
<reference evidence="1 2" key="1">
    <citation type="submission" date="2017-03" db="EMBL/GenBank/DDBJ databases">
        <title>Genome analysis of strain PAMC 26577.</title>
        <authorList>
            <person name="Oh H.-M."/>
            <person name="Yang J.-A."/>
        </authorList>
    </citation>
    <scope>NUCLEOTIDE SEQUENCE [LARGE SCALE GENOMIC DNA]</scope>
    <source>
        <strain evidence="1 2">PAMC 26577</strain>
    </source>
</reference>
<sequence length="210" mass="23935">MSTTGSLWAKKRRSDDLIHLAIAAATRDQHVIIKPFPATDCHALFEPEYVSIETIGDILLDHRESPRAGIAKRGDDEKWDDLDVAYFLGYLLWTYLTLPFHYASPGFVSEELSQWKEKGETWRRLKIKFPSDFAAHSRSQIAYFGNDGLIRRLDYSIDVLGAIPCVDYASDYREFNGIMLPTVHEVHSHLPNDKDGEVLLSVQIATVSYF</sequence>
<dbReference type="Proteomes" id="UP000195221">
    <property type="component" value="Unassembled WGS sequence"/>
</dbReference>
<gene>
    <name evidence="1" type="ORF">PAMC26577_36940</name>
</gene>
<organism evidence="1 2">
    <name type="scientific">Caballeronia sordidicola</name>
    <name type="common">Burkholderia sordidicola</name>
    <dbReference type="NCBI Taxonomy" id="196367"/>
    <lineage>
        <taxon>Bacteria</taxon>
        <taxon>Pseudomonadati</taxon>
        <taxon>Pseudomonadota</taxon>
        <taxon>Betaproteobacteria</taxon>
        <taxon>Burkholderiales</taxon>
        <taxon>Burkholderiaceae</taxon>
        <taxon>Caballeronia</taxon>
    </lineage>
</organism>
<accession>A0A242M7W1</accession>
<evidence type="ECO:0000313" key="1">
    <source>
        <dbReference type="EMBL" id="OTP67253.1"/>
    </source>
</evidence>
<dbReference type="EMBL" id="NBTZ01000156">
    <property type="protein sequence ID" value="OTP67253.1"/>
    <property type="molecule type" value="Genomic_DNA"/>
</dbReference>
<comment type="caution">
    <text evidence="1">The sequence shown here is derived from an EMBL/GenBank/DDBJ whole genome shotgun (WGS) entry which is preliminary data.</text>
</comment>
<dbReference type="AlphaFoldDB" id="A0A242M7W1"/>
<protein>
    <submittedName>
        <fullName evidence="1">Uncharacterized protein</fullName>
    </submittedName>
</protein>
<evidence type="ECO:0000313" key="2">
    <source>
        <dbReference type="Proteomes" id="UP000195221"/>
    </source>
</evidence>